<sequence length="44" mass="5142">MRSPPWRAFGHLRQLRLPPCDMATGKNVSCQKDLMSLRWQGDRT</sequence>
<proteinExistence type="predicted"/>
<dbReference type="AlphaFoldDB" id="I3UTZ8"/>
<evidence type="ECO:0000313" key="2">
    <source>
        <dbReference type="Proteomes" id="UP000005268"/>
    </source>
</evidence>
<dbReference type="EMBL" id="CP003588">
    <property type="protein sequence ID" value="AFK68969.1"/>
    <property type="molecule type" value="Genomic_DNA"/>
</dbReference>
<dbReference type="HOGENOM" id="CLU_3220911_0_0_6"/>
<evidence type="ECO:0000313" key="1">
    <source>
        <dbReference type="EMBL" id="AFK68969.1"/>
    </source>
</evidence>
<gene>
    <name evidence="1" type="ORF">YSA_04068</name>
</gene>
<protein>
    <submittedName>
        <fullName evidence="1">Uncharacterized protein</fullName>
    </submittedName>
</protein>
<organism evidence="1 2">
    <name type="scientific">Pseudomonas putida ND6</name>
    <dbReference type="NCBI Taxonomy" id="231023"/>
    <lineage>
        <taxon>Bacteria</taxon>
        <taxon>Pseudomonadati</taxon>
        <taxon>Pseudomonadota</taxon>
        <taxon>Gammaproteobacteria</taxon>
        <taxon>Pseudomonadales</taxon>
        <taxon>Pseudomonadaceae</taxon>
        <taxon>Pseudomonas</taxon>
    </lineage>
</organism>
<dbReference type="Proteomes" id="UP000005268">
    <property type="component" value="Chromosome"/>
</dbReference>
<accession>I3UTZ8</accession>
<dbReference type="KEGG" id="ppi:YSA_04068"/>
<name>I3UTZ8_PSEPU</name>
<reference evidence="1 2" key="1">
    <citation type="journal article" date="2012" name="J. Bacteriol.">
        <title>Complete Genome Sequence of the Naphthalene-Degrading Pseudomonas putida Strain ND6.</title>
        <authorList>
            <person name="Li S."/>
            <person name="Zhao H."/>
            <person name="Li Y."/>
            <person name="Niu S."/>
            <person name="Cai B."/>
        </authorList>
    </citation>
    <scope>NUCLEOTIDE SEQUENCE [LARGE SCALE GENOMIC DNA]</scope>
    <source>
        <strain evidence="1 2">ND6</strain>
    </source>
</reference>